<organism evidence="1">
    <name type="scientific">mine drainage metagenome</name>
    <dbReference type="NCBI Taxonomy" id="410659"/>
    <lineage>
        <taxon>unclassified sequences</taxon>
        <taxon>metagenomes</taxon>
        <taxon>ecological metagenomes</taxon>
    </lineage>
</organism>
<dbReference type="PROSITE" id="PS51257">
    <property type="entry name" value="PROKAR_LIPOPROTEIN"/>
    <property type="match status" value="1"/>
</dbReference>
<reference evidence="1" key="1">
    <citation type="submission" date="2016-10" db="EMBL/GenBank/DDBJ databases">
        <title>Sequence of Gallionella enrichment culture.</title>
        <authorList>
            <person name="Poehlein A."/>
            <person name="Muehling M."/>
            <person name="Daniel R."/>
        </authorList>
    </citation>
    <scope>NUCLEOTIDE SEQUENCE</scope>
</reference>
<name>A0A1J5Q697_9ZZZZ</name>
<dbReference type="EMBL" id="MLJW01002141">
    <property type="protein sequence ID" value="OIQ75519.1"/>
    <property type="molecule type" value="Genomic_DNA"/>
</dbReference>
<proteinExistence type="predicted"/>
<protein>
    <submittedName>
        <fullName evidence="1">Uncharacterized protein</fullName>
    </submittedName>
</protein>
<comment type="caution">
    <text evidence="1">The sequence shown here is derived from an EMBL/GenBank/DDBJ whole genome shotgun (WGS) entry which is preliminary data.</text>
</comment>
<dbReference type="AlphaFoldDB" id="A0A1J5Q697"/>
<gene>
    <name evidence="1" type="ORF">GALL_428140</name>
</gene>
<evidence type="ECO:0000313" key="1">
    <source>
        <dbReference type="EMBL" id="OIQ75519.1"/>
    </source>
</evidence>
<accession>A0A1J5Q697</accession>
<sequence>MKPALLIALLLLAGCGVDGAPAAPNGTQPSGFNPRGADYIGTAKAF</sequence>